<reference evidence="4 5" key="1">
    <citation type="submission" date="2021-11" db="EMBL/GenBank/DDBJ databases">
        <title>Black yeast isolated from Biological Soil Crust.</title>
        <authorList>
            <person name="Kurbessoian T."/>
        </authorList>
    </citation>
    <scope>NUCLEOTIDE SEQUENCE [LARGE SCALE GENOMIC DNA]</scope>
    <source>
        <strain evidence="4 5">CCFEE 5522</strain>
    </source>
</reference>
<feature type="region of interest" description="Disordered" evidence="1">
    <location>
        <begin position="431"/>
        <end position="469"/>
    </location>
</feature>
<feature type="region of interest" description="Disordered" evidence="1">
    <location>
        <begin position="553"/>
        <end position="597"/>
    </location>
</feature>
<feature type="compositionally biased region" description="Polar residues" evidence="1">
    <location>
        <begin position="136"/>
        <end position="149"/>
    </location>
</feature>
<name>A0AAV9JCM6_9PEZI</name>
<feature type="compositionally biased region" description="Low complexity" evidence="1">
    <location>
        <begin position="114"/>
        <end position="124"/>
    </location>
</feature>
<evidence type="ECO:0000313" key="4">
    <source>
        <dbReference type="EMBL" id="KAK4543001.1"/>
    </source>
</evidence>
<evidence type="ECO:0000256" key="1">
    <source>
        <dbReference type="SAM" id="MobiDB-lite"/>
    </source>
</evidence>
<feature type="compositionally biased region" description="Polar residues" evidence="1">
    <location>
        <begin position="437"/>
        <end position="449"/>
    </location>
</feature>
<dbReference type="AlphaFoldDB" id="A0AAV9JCM6"/>
<comment type="caution">
    <text evidence="4">The sequence shown here is derived from an EMBL/GenBank/DDBJ whole genome shotgun (WGS) entry which is preliminary data.</text>
</comment>
<gene>
    <name evidence="4" type="ORF">LTR36_005999</name>
</gene>
<keyword evidence="5" id="KW-1185">Reference proteome</keyword>
<evidence type="ECO:0000256" key="2">
    <source>
        <dbReference type="SAM" id="Phobius"/>
    </source>
</evidence>
<feature type="compositionally biased region" description="Low complexity" evidence="1">
    <location>
        <begin position="296"/>
        <end position="316"/>
    </location>
</feature>
<feature type="region of interest" description="Disordered" evidence="1">
    <location>
        <begin position="229"/>
        <end position="398"/>
    </location>
</feature>
<keyword evidence="3" id="KW-0732">Signal</keyword>
<feature type="chain" id="PRO_5043485572" evidence="3">
    <location>
        <begin position="26"/>
        <end position="597"/>
    </location>
</feature>
<feature type="compositionally biased region" description="Polar residues" evidence="1">
    <location>
        <begin position="366"/>
        <end position="383"/>
    </location>
</feature>
<feature type="signal peptide" evidence="3">
    <location>
        <begin position="1"/>
        <end position="25"/>
    </location>
</feature>
<dbReference type="EMBL" id="JAVFHQ010000036">
    <property type="protein sequence ID" value="KAK4543001.1"/>
    <property type="molecule type" value="Genomic_DNA"/>
</dbReference>
<feature type="compositionally biased region" description="Basic and acidic residues" evidence="1">
    <location>
        <begin position="283"/>
        <end position="295"/>
    </location>
</feature>
<keyword evidence="2" id="KW-0812">Transmembrane</keyword>
<feature type="region of interest" description="Disordered" evidence="1">
    <location>
        <begin position="114"/>
        <end position="149"/>
    </location>
</feature>
<dbReference type="Proteomes" id="UP001324427">
    <property type="component" value="Unassembled WGS sequence"/>
</dbReference>
<keyword evidence="2" id="KW-1133">Transmembrane helix</keyword>
<evidence type="ECO:0000256" key="3">
    <source>
        <dbReference type="SAM" id="SignalP"/>
    </source>
</evidence>
<feature type="compositionally biased region" description="Basic and acidic residues" evidence="1">
    <location>
        <begin position="562"/>
        <end position="576"/>
    </location>
</feature>
<feature type="transmembrane region" description="Helical" evidence="2">
    <location>
        <begin position="63"/>
        <end position="85"/>
    </location>
</feature>
<feature type="compositionally biased region" description="Low complexity" evidence="1">
    <location>
        <begin position="450"/>
        <end position="469"/>
    </location>
</feature>
<protein>
    <submittedName>
        <fullName evidence="4">Uncharacterized protein</fullName>
    </submittedName>
</protein>
<proteinExistence type="predicted"/>
<feature type="compositionally biased region" description="Acidic residues" evidence="1">
    <location>
        <begin position="581"/>
        <end position="591"/>
    </location>
</feature>
<evidence type="ECO:0000313" key="5">
    <source>
        <dbReference type="Proteomes" id="UP001324427"/>
    </source>
</evidence>
<keyword evidence="2" id="KW-0472">Membrane</keyword>
<organism evidence="4 5">
    <name type="scientific">Oleoguttula mirabilis</name>
    <dbReference type="NCBI Taxonomy" id="1507867"/>
    <lineage>
        <taxon>Eukaryota</taxon>
        <taxon>Fungi</taxon>
        <taxon>Dikarya</taxon>
        <taxon>Ascomycota</taxon>
        <taxon>Pezizomycotina</taxon>
        <taxon>Dothideomycetes</taxon>
        <taxon>Dothideomycetidae</taxon>
        <taxon>Mycosphaerellales</taxon>
        <taxon>Teratosphaeriaceae</taxon>
        <taxon>Oleoguttula</taxon>
    </lineage>
</organism>
<feature type="compositionally biased region" description="Pro residues" evidence="1">
    <location>
        <begin position="249"/>
        <end position="260"/>
    </location>
</feature>
<sequence length="597" mass="64152">MGRGGAIYLSYTALVLLSTASGASAVSSLWAVSIDEGPAPSPEDGPPFSAHATRNRALLPYQIVGIAGSYVATVLILGTLLLTVGRSLRKQAQIMASKPTEMVKPMLRAFDPSPISPLSSSGRSWYSPRKLRSKRSANGSVRSGVSNPMSPAMNSVVSFDANVVDGDKQKRQEEMERLYAAVMAQDERKSLGATVTTTEVPVTALPPYSQKRAPPRLVTDAPALRHLQVEAPQHSPSTPKSPIRAIYPPDSPMPPMPSSPTSPLRAEYPTTPLTPQFFNDPANRPRETRPSRETRTSSFGSTRSFASTSTSAAAAGGKKIRKSLRHLKISAPLQHGDDNSDGARTPLSPRFYTDPGIPPEPPTARTLDSQYAPTTPGAASTRSWRYGEEHDADEQEQMDQVRDLPLPHPNRGSGYGYNYNNPARALTTAASTRADPTGTTPQNRQLSTDTTPPALASKPPAAAAAAAANTTRPLPLRQLAAQQHSHQHRTATYAAAHPLSPMTWNQGYPLSAGSAGPVKTTFLDVKPKEGRLGVPGTAGLATPYSPYMPYTPLTPVTPHLTSRVERRQRLREERRGQGVITEEDQVADEGEIWSSGY</sequence>
<feature type="compositionally biased region" description="Basic residues" evidence="1">
    <location>
        <begin position="318"/>
        <end position="328"/>
    </location>
</feature>
<accession>A0AAV9JCM6</accession>